<dbReference type="EMBL" id="KB469306">
    <property type="protein sequence ID" value="EPQ53237.1"/>
    <property type="molecule type" value="Genomic_DNA"/>
</dbReference>
<dbReference type="KEGG" id="gtr:GLOTRDRAFT_107284"/>
<keyword evidence="3" id="KW-1185">Reference proteome</keyword>
<dbReference type="GeneID" id="19298834"/>
<reference evidence="2 3" key="1">
    <citation type="journal article" date="2012" name="Science">
        <title>The Paleozoic origin of enzymatic lignin decomposition reconstructed from 31 fungal genomes.</title>
        <authorList>
            <person name="Floudas D."/>
            <person name="Binder M."/>
            <person name="Riley R."/>
            <person name="Barry K."/>
            <person name="Blanchette R.A."/>
            <person name="Henrissat B."/>
            <person name="Martinez A.T."/>
            <person name="Otillar R."/>
            <person name="Spatafora J.W."/>
            <person name="Yadav J.S."/>
            <person name="Aerts A."/>
            <person name="Benoit I."/>
            <person name="Boyd A."/>
            <person name="Carlson A."/>
            <person name="Copeland A."/>
            <person name="Coutinho P.M."/>
            <person name="de Vries R.P."/>
            <person name="Ferreira P."/>
            <person name="Findley K."/>
            <person name="Foster B."/>
            <person name="Gaskell J."/>
            <person name="Glotzer D."/>
            <person name="Gorecki P."/>
            <person name="Heitman J."/>
            <person name="Hesse C."/>
            <person name="Hori C."/>
            <person name="Igarashi K."/>
            <person name="Jurgens J.A."/>
            <person name="Kallen N."/>
            <person name="Kersten P."/>
            <person name="Kohler A."/>
            <person name="Kuees U."/>
            <person name="Kumar T.K.A."/>
            <person name="Kuo A."/>
            <person name="LaButti K."/>
            <person name="Larrondo L.F."/>
            <person name="Lindquist E."/>
            <person name="Ling A."/>
            <person name="Lombard V."/>
            <person name="Lucas S."/>
            <person name="Lundell T."/>
            <person name="Martin R."/>
            <person name="McLaughlin D.J."/>
            <person name="Morgenstern I."/>
            <person name="Morin E."/>
            <person name="Murat C."/>
            <person name="Nagy L.G."/>
            <person name="Nolan M."/>
            <person name="Ohm R.A."/>
            <person name="Patyshakuliyeva A."/>
            <person name="Rokas A."/>
            <person name="Ruiz-Duenas F.J."/>
            <person name="Sabat G."/>
            <person name="Salamov A."/>
            <person name="Samejima M."/>
            <person name="Schmutz J."/>
            <person name="Slot J.C."/>
            <person name="St John F."/>
            <person name="Stenlid J."/>
            <person name="Sun H."/>
            <person name="Sun S."/>
            <person name="Syed K."/>
            <person name="Tsang A."/>
            <person name="Wiebenga A."/>
            <person name="Young D."/>
            <person name="Pisabarro A."/>
            <person name="Eastwood D.C."/>
            <person name="Martin F."/>
            <person name="Cullen D."/>
            <person name="Grigoriev I.V."/>
            <person name="Hibbett D.S."/>
        </authorList>
    </citation>
    <scope>NUCLEOTIDE SEQUENCE [LARGE SCALE GENOMIC DNA]</scope>
    <source>
        <strain evidence="2 3">ATCC 11539</strain>
    </source>
</reference>
<dbReference type="RefSeq" id="XP_007868512.1">
    <property type="nucleotide sequence ID" value="XM_007870321.1"/>
</dbReference>
<name>S7Q146_GLOTA</name>
<dbReference type="GO" id="GO:0005737">
    <property type="term" value="C:cytoplasm"/>
    <property type="evidence" value="ECO:0007669"/>
    <property type="project" value="TreeGrafter"/>
</dbReference>
<dbReference type="STRING" id="670483.S7Q146"/>
<evidence type="ECO:0000256" key="1">
    <source>
        <dbReference type="ARBA" id="ARBA00023002"/>
    </source>
</evidence>
<dbReference type="Gene3D" id="3.20.20.100">
    <property type="entry name" value="NADP-dependent oxidoreductase domain"/>
    <property type="match status" value="2"/>
</dbReference>
<dbReference type="AlphaFoldDB" id="S7Q146"/>
<dbReference type="Proteomes" id="UP000030669">
    <property type="component" value="Unassembled WGS sequence"/>
</dbReference>
<dbReference type="SUPFAM" id="SSF51430">
    <property type="entry name" value="NAD(P)-linked oxidoreductase"/>
    <property type="match status" value="1"/>
</dbReference>
<evidence type="ECO:0000313" key="2">
    <source>
        <dbReference type="EMBL" id="EPQ53237.1"/>
    </source>
</evidence>
<dbReference type="OrthoDB" id="37537at2759"/>
<dbReference type="GO" id="GO:0016491">
    <property type="term" value="F:oxidoreductase activity"/>
    <property type="evidence" value="ECO:0007669"/>
    <property type="project" value="UniProtKB-KW"/>
</dbReference>
<proteinExistence type="predicted"/>
<evidence type="ECO:0000313" key="3">
    <source>
        <dbReference type="Proteomes" id="UP000030669"/>
    </source>
</evidence>
<gene>
    <name evidence="2" type="ORF">GLOTRDRAFT_107284</name>
</gene>
<keyword evidence="1" id="KW-0560">Oxidoreductase</keyword>
<dbReference type="PANTHER" id="PTHR43625">
    <property type="entry name" value="AFLATOXIN B1 ALDEHYDE REDUCTASE"/>
    <property type="match status" value="1"/>
</dbReference>
<sequence length="263" mass="27979">MTPCSYLTRKLDANGPSVSALSYGAMGIGTYYGIADERQCLGTLTYTADGGFRGMTGETIRKWFTTTGRQSDIFLATKFGAVDQTPGAENPYRTACPRVDPGVPIDGELSSRLSSSGAARLFSGELVVESLRPRVESGKIKYIIAVQIVVNPFDPEVIESGCPAATQELGVGIVAYSPLGREFVQELRSSELLTGDQYGETPRQTALPRMFTEYPDIVPIPGTRDVSRPVLQENAKAAEIELSTGDLGELSDAVEAGGSPAVG</sequence>
<dbReference type="OMA" id="NEIIPAC"/>
<organism evidence="2 3">
    <name type="scientific">Gloeophyllum trabeum (strain ATCC 11539 / FP-39264 / Madison 617)</name>
    <name type="common">Brown rot fungus</name>
    <dbReference type="NCBI Taxonomy" id="670483"/>
    <lineage>
        <taxon>Eukaryota</taxon>
        <taxon>Fungi</taxon>
        <taxon>Dikarya</taxon>
        <taxon>Basidiomycota</taxon>
        <taxon>Agaricomycotina</taxon>
        <taxon>Agaricomycetes</taxon>
        <taxon>Gloeophyllales</taxon>
        <taxon>Gloeophyllaceae</taxon>
        <taxon>Gloeophyllum</taxon>
    </lineage>
</organism>
<dbReference type="InterPro" id="IPR036812">
    <property type="entry name" value="NAD(P)_OxRdtase_dom_sf"/>
</dbReference>
<dbReference type="InterPro" id="IPR050791">
    <property type="entry name" value="Aldo-Keto_reductase"/>
</dbReference>
<dbReference type="PANTHER" id="PTHR43625:SF40">
    <property type="entry name" value="ALDO-KETO REDUCTASE YAKC [NADP(+)]"/>
    <property type="match status" value="1"/>
</dbReference>
<dbReference type="HOGENOM" id="CLU_023205_2_1_1"/>
<protein>
    <submittedName>
        <fullName evidence="2">Aldo/keto reductase</fullName>
    </submittedName>
</protein>
<accession>S7Q146</accession>
<dbReference type="eggNOG" id="KOG1575">
    <property type="taxonomic scope" value="Eukaryota"/>
</dbReference>